<name>N2BQX2_9ACTN</name>
<evidence type="ECO:0000313" key="1">
    <source>
        <dbReference type="EMBL" id="EMZ42671.1"/>
    </source>
</evidence>
<accession>N2BQX2</accession>
<evidence type="ECO:0000313" key="2">
    <source>
        <dbReference type="Proteomes" id="UP000012651"/>
    </source>
</evidence>
<dbReference type="InterPro" id="IPR024524">
    <property type="entry name" value="DUF3800"/>
</dbReference>
<dbReference type="Proteomes" id="UP000012651">
    <property type="component" value="Unassembled WGS sequence"/>
</dbReference>
<dbReference type="HOGENOM" id="CLU_096362_0_0_11"/>
<dbReference type="Pfam" id="PF12686">
    <property type="entry name" value="DUF3800"/>
    <property type="match status" value="1"/>
</dbReference>
<protein>
    <recommendedName>
        <fullName evidence="3">DUF3800 domain-containing protein</fullName>
    </recommendedName>
</protein>
<comment type="caution">
    <text evidence="1">The sequence shown here is derived from an EMBL/GenBank/DDBJ whole genome shotgun (WGS) entry which is preliminary data.</text>
</comment>
<organism evidence="1 2">
    <name type="scientific">Atopobium minutum 10063974</name>
    <dbReference type="NCBI Taxonomy" id="997872"/>
    <lineage>
        <taxon>Bacteria</taxon>
        <taxon>Bacillati</taxon>
        <taxon>Actinomycetota</taxon>
        <taxon>Coriobacteriia</taxon>
        <taxon>Coriobacteriales</taxon>
        <taxon>Atopobiaceae</taxon>
        <taxon>Atopobium</taxon>
    </lineage>
</organism>
<evidence type="ECO:0008006" key="3">
    <source>
        <dbReference type="Google" id="ProtNLM"/>
    </source>
</evidence>
<dbReference type="EMBL" id="AGXC01000001">
    <property type="protein sequence ID" value="EMZ42671.1"/>
    <property type="molecule type" value="Genomic_DNA"/>
</dbReference>
<reference evidence="1 2" key="1">
    <citation type="submission" date="2013-03" db="EMBL/GenBank/DDBJ databases">
        <title>The Genome Sequence of Atopobium minutum 10063974.</title>
        <authorList>
            <consortium name="The Broad Institute Genome Sequencing Platform"/>
            <person name="Earl A."/>
            <person name="Ward D."/>
            <person name="Feldgarden M."/>
            <person name="Gevers D."/>
            <person name="Lambert T."/>
            <person name="Marvaud J.-C."/>
            <person name="Courvalin P."/>
            <person name="Walker B."/>
            <person name="Young S.K."/>
            <person name="Zeng Q."/>
            <person name="Gargeya S."/>
            <person name="Fitzgerald M."/>
            <person name="Haas B."/>
            <person name="Abouelleil A."/>
            <person name="Alvarado L."/>
            <person name="Arachchi H.M."/>
            <person name="Berlin A.M."/>
            <person name="Chapman S.B."/>
            <person name="Dewar J."/>
            <person name="Goldberg J."/>
            <person name="Griggs A."/>
            <person name="Gujja S."/>
            <person name="Hansen M."/>
            <person name="Howarth C."/>
            <person name="Imamovic A."/>
            <person name="Larimer J."/>
            <person name="McCowan C."/>
            <person name="Murphy C."/>
            <person name="Neiman D."/>
            <person name="Pearson M."/>
            <person name="Priest M."/>
            <person name="Roberts A."/>
            <person name="Saif S."/>
            <person name="Shea T."/>
            <person name="Sisk P."/>
            <person name="Sykes S."/>
            <person name="Wortman J."/>
            <person name="Nusbaum C."/>
            <person name="Birren B."/>
        </authorList>
    </citation>
    <scope>NUCLEOTIDE SEQUENCE [LARGE SCALE GENOMIC DNA]</scope>
    <source>
        <strain evidence="1 2">10063974</strain>
    </source>
</reference>
<proteinExistence type="predicted"/>
<dbReference type="RefSeq" id="WP_002563004.1">
    <property type="nucleotide sequence ID" value="NZ_KB822533.1"/>
</dbReference>
<dbReference type="AlphaFoldDB" id="N2BQX2"/>
<dbReference type="PATRIC" id="fig|997872.3.peg.228"/>
<keyword evidence="2" id="KW-1185">Reference proteome</keyword>
<gene>
    <name evidence="1" type="ORF">HMPREF1091_00229</name>
</gene>
<sequence length="232" mass="27417">MKNVYNVYCDESRVDSPGQFMCIGGVMCPQDEKQRIVHRIHQLRYKHNVQGEFGWKTVCPSKTHYFENLINYFFEEDCLHFRCVLLDKEKTKFASNNDRFQKTYYQVFNNWLDRRCQYHIFIDHRVDDKTRIPKLRQCTINTRMFGTSVKFIEEVESYENDLIQLADLLIGALGYQWNETYALHGASKSKIAVCELIANHLSVKTLNGYTTGPNEDKFNVFHFGAYGFPWCQ</sequence>